<keyword evidence="3 8" id="KW-0812">Transmembrane</keyword>
<comment type="similarity">
    <text evidence="6">Belongs to the major facilitator superfamily. Allantoate permease family.</text>
</comment>
<comment type="caution">
    <text evidence="10">The sequence shown here is derived from an EMBL/GenBank/DDBJ whole genome shotgun (WGS) entry which is preliminary data.</text>
</comment>
<dbReference type="SUPFAM" id="SSF103473">
    <property type="entry name" value="MFS general substrate transporter"/>
    <property type="match status" value="1"/>
</dbReference>
<feature type="transmembrane region" description="Helical" evidence="8">
    <location>
        <begin position="198"/>
        <end position="217"/>
    </location>
</feature>
<dbReference type="InterPro" id="IPR011701">
    <property type="entry name" value="MFS"/>
</dbReference>
<feature type="transmembrane region" description="Helical" evidence="8">
    <location>
        <begin position="257"/>
        <end position="279"/>
    </location>
</feature>
<dbReference type="Proteomes" id="UP000809789">
    <property type="component" value="Unassembled WGS sequence"/>
</dbReference>
<keyword evidence="11" id="KW-1185">Reference proteome</keyword>
<reference evidence="10" key="1">
    <citation type="submission" date="2021-07" db="EMBL/GenBank/DDBJ databases">
        <title>Elsinoe batatas strain:CRI-CJ2 Genome sequencing and assembly.</title>
        <authorList>
            <person name="Huang L."/>
        </authorList>
    </citation>
    <scope>NUCLEOTIDE SEQUENCE</scope>
    <source>
        <strain evidence="10">CRI-CJ2</strain>
    </source>
</reference>
<feature type="transmembrane region" description="Helical" evidence="8">
    <location>
        <begin position="173"/>
        <end position="191"/>
    </location>
</feature>
<evidence type="ECO:0000256" key="3">
    <source>
        <dbReference type="ARBA" id="ARBA00022692"/>
    </source>
</evidence>
<evidence type="ECO:0000313" key="11">
    <source>
        <dbReference type="Proteomes" id="UP000809789"/>
    </source>
</evidence>
<evidence type="ECO:0000256" key="7">
    <source>
        <dbReference type="SAM" id="MobiDB-lite"/>
    </source>
</evidence>
<keyword evidence="2" id="KW-0813">Transport</keyword>
<evidence type="ECO:0000256" key="5">
    <source>
        <dbReference type="ARBA" id="ARBA00023136"/>
    </source>
</evidence>
<feature type="transmembrane region" description="Helical" evidence="8">
    <location>
        <begin position="223"/>
        <end position="245"/>
    </location>
</feature>
<keyword evidence="4 8" id="KW-1133">Transmembrane helix</keyword>
<gene>
    <name evidence="10" type="ORF">KVT40_001590</name>
</gene>
<dbReference type="InterPro" id="IPR036259">
    <property type="entry name" value="MFS_trans_sf"/>
</dbReference>
<feature type="transmembrane region" description="Helical" evidence="8">
    <location>
        <begin position="394"/>
        <end position="416"/>
    </location>
</feature>
<dbReference type="InterPro" id="IPR020846">
    <property type="entry name" value="MFS_dom"/>
</dbReference>
<evidence type="ECO:0000256" key="4">
    <source>
        <dbReference type="ARBA" id="ARBA00022989"/>
    </source>
</evidence>
<feature type="region of interest" description="Disordered" evidence="7">
    <location>
        <begin position="1"/>
        <end position="20"/>
    </location>
</feature>
<dbReference type="OrthoDB" id="6730379at2759"/>
<dbReference type="PANTHER" id="PTHR43791">
    <property type="entry name" value="PERMEASE-RELATED"/>
    <property type="match status" value="1"/>
</dbReference>
<evidence type="ECO:0000256" key="6">
    <source>
        <dbReference type="ARBA" id="ARBA00037968"/>
    </source>
</evidence>
<protein>
    <recommendedName>
        <fullName evidence="9">Major facilitator superfamily (MFS) profile domain-containing protein</fullName>
    </recommendedName>
</protein>
<dbReference type="FunFam" id="1.20.1250.20:FF:000064">
    <property type="entry name" value="MFS allantoate transporter"/>
    <property type="match status" value="1"/>
</dbReference>
<feature type="transmembrane region" description="Helical" evidence="8">
    <location>
        <begin position="291"/>
        <end position="311"/>
    </location>
</feature>
<evidence type="ECO:0000256" key="2">
    <source>
        <dbReference type="ARBA" id="ARBA00022448"/>
    </source>
</evidence>
<feature type="transmembrane region" description="Helical" evidence="8">
    <location>
        <begin position="423"/>
        <end position="443"/>
    </location>
</feature>
<sequence length="596" mass="64537">MSTVPPSDPASCRMSPSASGNAVVCDLDDRSAIAISAVAARSITKFSGAVPSHPSFTSQPPVCTLHNTEPGIMTTLFDKRENVTNDDGGEKRTHSKELDEAHGFLTTTTVTDTDKRDVSLNTLYRRVDWRILPVMFCCYTLQFLDKVVLNYAAVMGLTTDLGLRGNDFSNVSTFTFVAIVLAEVPNGFILNKIPAGKWLGVNVVAWGVATACVAASNDFKGLLVARIFLGIFEASIGPCLIIISGQWYIKPLQPKRFAFWYTGLGFGQIVGGLTSFGFQHVNNPGFAGWRIMFLTLGCITIAAGVVTYLAIPDTPMKASWMTDAEKAVLLEALKKNRTGVLNTKFKSSQLWDLAKDPQIYMLMVMLALLSTTAGVTTVYSATLLRNAGYNPKQAALLNAPAGFISILSTIFGGYLVSYAGWRFLWIPVCVCPAIIGGAMMSFVQTKGGVLSGVYLVNTTVATLPIIYQWTAANVAGHTKRPVAMSLVAASFGLGNIIGPQTFQSRDAPQYIPAKITVFVTLTIGALVAPLLSSYYWYQNRRRRGLSNKNGIRADIASEQALDSSLKGVEHVVTAENDDAAWENRTDTQDANFEYVL</sequence>
<feature type="transmembrane region" description="Helical" evidence="8">
    <location>
        <begin position="482"/>
        <end position="503"/>
    </location>
</feature>
<name>A0A8K0PHF3_9PEZI</name>
<feature type="domain" description="Major facilitator superfamily (MFS) profile" evidence="9">
    <location>
        <begin position="131"/>
        <end position="540"/>
    </location>
</feature>
<evidence type="ECO:0000256" key="8">
    <source>
        <dbReference type="SAM" id="Phobius"/>
    </source>
</evidence>
<dbReference type="AlphaFoldDB" id="A0A8K0PHF3"/>
<feature type="transmembrane region" description="Helical" evidence="8">
    <location>
        <begin position="515"/>
        <end position="537"/>
    </location>
</feature>
<dbReference type="EMBL" id="JAESVG020000002">
    <property type="protein sequence ID" value="KAG8629971.1"/>
    <property type="molecule type" value="Genomic_DNA"/>
</dbReference>
<dbReference type="PROSITE" id="PS50850">
    <property type="entry name" value="MFS"/>
    <property type="match status" value="1"/>
</dbReference>
<feature type="transmembrane region" description="Helical" evidence="8">
    <location>
        <begin position="449"/>
        <end position="470"/>
    </location>
</feature>
<feature type="transmembrane region" description="Helical" evidence="8">
    <location>
        <begin position="131"/>
        <end position="153"/>
    </location>
</feature>
<comment type="subcellular location">
    <subcellularLocation>
        <location evidence="1">Membrane</location>
        <topology evidence="1">Multi-pass membrane protein</topology>
    </subcellularLocation>
</comment>
<dbReference type="Pfam" id="PF07690">
    <property type="entry name" value="MFS_1"/>
    <property type="match status" value="1"/>
</dbReference>
<organism evidence="10 11">
    <name type="scientific">Elsinoe batatas</name>
    <dbReference type="NCBI Taxonomy" id="2601811"/>
    <lineage>
        <taxon>Eukaryota</taxon>
        <taxon>Fungi</taxon>
        <taxon>Dikarya</taxon>
        <taxon>Ascomycota</taxon>
        <taxon>Pezizomycotina</taxon>
        <taxon>Dothideomycetes</taxon>
        <taxon>Dothideomycetidae</taxon>
        <taxon>Myriangiales</taxon>
        <taxon>Elsinoaceae</taxon>
        <taxon>Elsinoe</taxon>
    </lineage>
</organism>
<evidence type="ECO:0000256" key="1">
    <source>
        <dbReference type="ARBA" id="ARBA00004141"/>
    </source>
</evidence>
<dbReference type="Gene3D" id="1.20.1250.20">
    <property type="entry name" value="MFS general substrate transporter like domains"/>
    <property type="match status" value="2"/>
</dbReference>
<accession>A0A8K0PHF3</accession>
<dbReference type="PANTHER" id="PTHR43791:SF40">
    <property type="entry name" value="THIAMINE PATHWAY TRANSPORTER THI73"/>
    <property type="match status" value="1"/>
</dbReference>
<dbReference type="GO" id="GO:0016020">
    <property type="term" value="C:membrane"/>
    <property type="evidence" value="ECO:0007669"/>
    <property type="project" value="UniProtKB-SubCell"/>
</dbReference>
<evidence type="ECO:0000313" key="10">
    <source>
        <dbReference type="EMBL" id="KAG8629971.1"/>
    </source>
</evidence>
<dbReference type="GO" id="GO:0022857">
    <property type="term" value="F:transmembrane transporter activity"/>
    <property type="evidence" value="ECO:0007669"/>
    <property type="project" value="InterPro"/>
</dbReference>
<proteinExistence type="inferred from homology"/>
<feature type="transmembrane region" description="Helical" evidence="8">
    <location>
        <begin position="359"/>
        <end position="382"/>
    </location>
</feature>
<evidence type="ECO:0000259" key="9">
    <source>
        <dbReference type="PROSITE" id="PS50850"/>
    </source>
</evidence>
<keyword evidence="5 8" id="KW-0472">Membrane</keyword>